<evidence type="ECO:0000256" key="2">
    <source>
        <dbReference type="SAM" id="Phobius"/>
    </source>
</evidence>
<keyword evidence="2" id="KW-0812">Transmembrane</keyword>
<protein>
    <submittedName>
        <fullName evidence="3">Uncharacterized protein</fullName>
    </submittedName>
</protein>
<keyword evidence="4" id="KW-1185">Reference proteome</keyword>
<dbReference type="Proteomes" id="UP000254425">
    <property type="component" value="Chromosome"/>
</dbReference>
<name>A0A345Y0S2_9ACTN</name>
<dbReference type="AlphaFoldDB" id="A0A345Y0S2"/>
<evidence type="ECO:0000256" key="1">
    <source>
        <dbReference type="SAM" id="MobiDB-lite"/>
    </source>
</evidence>
<dbReference type="KEGG" id="sarm:DVA86_19800"/>
<reference evidence="3 4" key="1">
    <citation type="submission" date="2018-07" db="EMBL/GenBank/DDBJ databases">
        <title>Draft genome of the type strain Streptomyces armeniacus ATCC 15676.</title>
        <authorList>
            <person name="Labana P."/>
            <person name="Gosse J.T."/>
            <person name="Boddy C.N."/>
        </authorList>
    </citation>
    <scope>NUCLEOTIDE SEQUENCE [LARGE SCALE GENOMIC DNA]</scope>
    <source>
        <strain evidence="3 4">ATCC 15676</strain>
    </source>
</reference>
<evidence type="ECO:0000313" key="4">
    <source>
        <dbReference type="Proteomes" id="UP000254425"/>
    </source>
</evidence>
<evidence type="ECO:0000313" key="3">
    <source>
        <dbReference type="EMBL" id="AXK37488.1"/>
    </source>
</evidence>
<keyword evidence="2" id="KW-0472">Membrane</keyword>
<feature type="region of interest" description="Disordered" evidence="1">
    <location>
        <begin position="1"/>
        <end position="34"/>
    </location>
</feature>
<gene>
    <name evidence="3" type="ORF">DVA86_19800</name>
</gene>
<dbReference type="EMBL" id="CP031320">
    <property type="protein sequence ID" value="AXK37488.1"/>
    <property type="molecule type" value="Genomic_DNA"/>
</dbReference>
<sequence>MSSPPLPRRRSSARGGAPPACPTPNGVTVARVPAPGQYGGTRADAAAWRRPPVEPATSEACRFLCAGVHLDSNYRAAVFDELYVHEERFTAPSFGIDAARVLAHALHARRLELAWGLGVLLFWIVSSLLTEGLFLLLALPCLLLTAAPALRRRAGETPQASAARASLGTAVRWYGRIMLAIVLVVLAELATGSADGAISGALTWLPGVEALHSLTESDTDVYGSGVEVSDTLQRHAWLSLGLFLLPLPLAVGLRRGQFARLMRGPLSAERFPNVAADPAELTLGNRAERSKHVIRREQHAPLIMYHTENPFRGAGGAIEPWTLAVELRPRKDRTPEPVDNGTILDTIHRLVGDLQIPSAKYAAPDDATGVRDRLRELHIDECVFLPADGIPARYGAPYDPAEFEGHRVAAVEEGGETRRHFLRIRVGGWEEELVTTVFVRVHTQGGMLMLEIAPHVLLPVDRRFREADRLAYEYAHANAFGKIFWALVHTPWTAGQCVVTLGRHLKSVKELSASGHRRALPDGPAVSVRERGSDPDVSLFQEMDVMRYLRSIQDRVADGVKVSLYEAGWQTAEFEQKVVNVRGGVYVDSANNSAFAFGAHSTVTTHNTRGTSGSTGANHGSS</sequence>
<accession>A0A345Y0S2</accession>
<organism evidence="3 4">
    <name type="scientific">Streptomyces armeniacus</name>
    <dbReference type="NCBI Taxonomy" id="83291"/>
    <lineage>
        <taxon>Bacteria</taxon>
        <taxon>Bacillati</taxon>
        <taxon>Actinomycetota</taxon>
        <taxon>Actinomycetes</taxon>
        <taxon>Kitasatosporales</taxon>
        <taxon>Streptomycetaceae</taxon>
        <taxon>Streptomyces</taxon>
    </lineage>
</organism>
<proteinExistence type="predicted"/>
<keyword evidence="2" id="KW-1133">Transmembrane helix</keyword>
<feature type="transmembrane region" description="Helical" evidence="2">
    <location>
        <begin position="110"/>
        <end position="126"/>
    </location>
</feature>